<dbReference type="EC" id="2.7.11.1" evidence="1"/>
<dbReference type="Proteomes" id="UP000192374">
    <property type="component" value="Unassembled WGS sequence"/>
</dbReference>
<keyword evidence="2" id="KW-0723">Serine/threonine-protein kinase</keyword>
<keyword evidence="3" id="KW-0808">Transferase</keyword>
<dbReference type="PANTHER" id="PTHR43289:SF6">
    <property type="entry name" value="SERINE_THREONINE-PROTEIN KINASE NEKL-3"/>
    <property type="match status" value="1"/>
</dbReference>
<gene>
    <name evidence="9" type="primary">pknI</name>
    <name evidence="10" type="ORF">BST37_12735</name>
    <name evidence="9" type="ORF">MNVI_31850</name>
</gene>
<dbReference type="AlphaFoldDB" id="A0A7I7PGV7"/>
<evidence type="ECO:0000313" key="10">
    <source>
        <dbReference type="EMBL" id="ORB13868.1"/>
    </source>
</evidence>
<dbReference type="InterPro" id="IPR000719">
    <property type="entry name" value="Prot_kinase_dom"/>
</dbReference>
<dbReference type="Gene3D" id="1.10.510.10">
    <property type="entry name" value="Transferase(Phosphotransferase) domain 1"/>
    <property type="match status" value="1"/>
</dbReference>
<accession>A0A7I7PGV7</accession>
<dbReference type="EMBL" id="MVIC01000021">
    <property type="protein sequence ID" value="ORB13868.1"/>
    <property type="molecule type" value="Genomic_DNA"/>
</dbReference>
<feature type="domain" description="Protein kinase" evidence="8">
    <location>
        <begin position="12"/>
        <end position="271"/>
    </location>
</feature>
<keyword evidence="4" id="KW-0547">Nucleotide-binding</keyword>
<organism evidence="9 12">
    <name type="scientific">Mycobacterium noviomagense</name>
    <dbReference type="NCBI Taxonomy" id="459858"/>
    <lineage>
        <taxon>Bacteria</taxon>
        <taxon>Bacillati</taxon>
        <taxon>Actinomycetota</taxon>
        <taxon>Actinomycetes</taxon>
        <taxon>Mycobacteriales</taxon>
        <taxon>Mycobacteriaceae</taxon>
        <taxon>Mycobacterium</taxon>
    </lineage>
</organism>
<evidence type="ECO:0000256" key="3">
    <source>
        <dbReference type="ARBA" id="ARBA00022679"/>
    </source>
</evidence>
<keyword evidence="7" id="KW-0812">Transmembrane</keyword>
<dbReference type="GO" id="GO:0004674">
    <property type="term" value="F:protein serine/threonine kinase activity"/>
    <property type="evidence" value="ECO:0007669"/>
    <property type="project" value="UniProtKB-KW"/>
</dbReference>
<dbReference type="OrthoDB" id="4702250at2"/>
<reference evidence="10 11" key="1">
    <citation type="submission" date="2017-02" db="EMBL/GenBank/DDBJ databases">
        <title>The new phylogeny of genus Mycobacterium.</title>
        <authorList>
            <person name="Tortoli E."/>
            <person name="Trovato A."/>
            <person name="Cirillo D.M."/>
        </authorList>
    </citation>
    <scope>NUCLEOTIDE SEQUENCE [LARGE SCALE GENOMIC DNA]</scope>
    <source>
        <strain evidence="10 11">DSM 45145</strain>
    </source>
</reference>
<evidence type="ECO:0000256" key="7">
    <source>
        <dbReference type="SAM" id="Phobius"/>
    </source>
</evidence>
<keyword evidence="5 9" id="KW-0418">Kinase</keyword>
<reference evidence="9" key="3">
    <citation type="submission" date="2020-02" db="EMBL/GenBank/DDBJ databases">
        <authorList>
            <person name="Matsumoto Y."/>
            <person name="Motooka D."/>
            <person name="Nakamura S."/>
        </authorList>
    </citation>
    <scope>NUCLEOTIDE SEQUENCE</scope>
    <source>
        <strain evidence="9">JCM 16367</strain>
    </source>
</reference>
<evidence type="ECO:0000256" key="5">
    <source>
        <dbReference type="ARBA" id="ARBA00022777"/>
    </source>
</evidence>
<dbReference type="Pfam" id="PF00069">
    <property type="entry name" value="Pkinase"/>
    <property type="match status" value="1"/>
</dbReference>
<evidence type="ECO:0000256" key="4">
    <source>
        <dbReference type="ARBA" id="ARBA00022741"/>
    </source>
</evidence>
<dbReference type="SUPFAM" id="SSF56112">
    <property type="entry name" value="Protein kinase-like (PK-like)"/>
    <property type="match status" value="1"/>
</dbReference>
<dbReference type="Proteomes" id="UP000466894">
    <property type="component" value="Chromosome"/>
</dbReference>
<evidence type="ECO:0000313" key="9">
    <source>
        <dbReference type="EMBL" id="BBY07867.1"/>
    </source>
</evidence>
<evidence type="ECO:0000259" key="8">
    <source>
        <dbReference type="PROSITE" id="PS50011"/>
    </source>
</evidence>
<dbReference type="Gene3D" id="3.30.200.20">
    <property type="entry name" value="Phosphorylase Kinase, domain 1"/>
    <property type="match status" value="1"/>
</dbReference>
<evidence type="ECO:0000256" key="6">
    <source>
        <dbReference type="ARBA" id="ARBA00022840"/>
    </source>
</evidence>
<dbReference type="KEGG" id="mnv:MNVI_31850"/>
<name>A0A7I7PGV7_9MYCO</name>
<dbReference type="CDD" id="cd14014">
    <property type="entry name" value="STKc_PknB_like"/>
    <property type="match status" value="1"/>
</dbReference>
<keyword evidence="11" id="KW-1185">Reference proteome</keyword>
<keyword evidence="7" id="KW-0472">Membrane</keyword>
<dbReference type="PANTHER" id="PTHR43289">
    <property type="entry name" value="MITOGEN-ACTIVATED PROTEIN KINASE KINASE KINASE 20-RELATED"/>
    <property type="match status" value="1"/>
</dbReference>
<evidence type="ECO:0000313" key="11">
    <source>
        <dbReference type="Proteomes" id="UP000192374"/>
    </source>
</evidence>
<keyword evidence="7" id="KW-1133">Transmembrane helix</keyword>
<evidence type="ECO:0000313" key="12">
    <source>
        <dbReference type="Proteomes" id="UP000466894"/>
    </source>
</evidence>
<proteinExistence type="predicted"/>
<evidence type="ECO:0000256" key="2">
    <source>
        <dbReference type="ARBA" id="ARBA00022527"/>
    </source>
</evidence>
<evidence type="ECO:0000256" key="1">
    <source>
        <dbReference type="ARBA" id="ARBA00012513"/>
    </source>
</evidence>
<dbReference type="PROSITE" id="PS50011">
    <property type="entry name" value="PROTEIN_KINASE_DOM"/>
    <property type="match status" value="1"/>
</dbReference>
<feature type="transmembrane region" description="Helical" evidence="7">
    <location>
        <begin position="346"/>
        <end position="370"/>
    </location>
</feature>
<dbReference type="RefSeq" id="WP_083088146.1">
    <property type="nucleotide sequence ID" value="NZ_AP022583.1"/>
</dbReference>
<sequence>MPLAPGSTFAGYTIVRMLGTGASGEVYLAQHPALPRQDALKVLPRSMTADRKFRERFQRETEIAATLYHPHIVEVYGRGEFEGQLWIAMEYLDGVNAAQLMREHFPAGMPAGEALSIIAAIAWALDYAHQRGILHRAVKPADIFLTNPGGGEPRILLADFGLAREIGTARRLARRELTADTLAYAAPEQLTGSRIDWRADQYGLAASAFHLLTGAPPYQDVDISQRLNAAPPKLVDRHPDLWPLDRALSTALADNPADRFPSCRQFADALSGMAGVSAGDRSPEAVLTLDYPDEATVDSRAEAGASPYKPRSGGRQSVMTALARRLPRRRTTGPPSSAPVTTSRRWPWILLGSAAGVVLTLIGVLAGITLSRNNQATAPQVGIPTTRTTAAAAAPTSKTPAAPPAPLDGTYQVDVNRAQQTYNDAPDPQPPNVTTWWAFRSSCTAAGCVASAILLDDDNHQKVSTTAGTHVLVLDFRDGAWQSRPETVQFPCLGPNGTTANETTTQVISLQPQEHGPLRGVMTVTVETDECAQKGGQIVIPAVAARVGDVPPGLVIPSPLPSTPPTTTRTR</sequence>
<reference evidence="9 12" key="2">
    <citation type="journal article" date="2019" name="Emerg. Microbes Infect.">
        <title>Comprehensive subspecies identification of 175 nontuberculous mycobacteria species based on 7547 genomic profiles.</title>
        <authorList>
            <person name="Matsumoto Y."/>
            <person name="Kinjo T."/>
            <person name="Motooka D."/>
            <person name="Nabeya D."/>
            <person name="Jung N."/>
            <person name="Uechi K."/>
            <person name="Horii T."/>
            <person name="Iida T."/>
            <person name="Fujita J."/>
            <person name="Nakamura S."/>
        </authorList>
    </citation>
    <scope>NUCLEOTIDE SEQUENCE [LARGE SCALE GENOMIC DNA]</scope>
    <source>
        <strain evidence="9 12">JCM 16367</strain>
    </source>
</reference>
<protein>
    <recommendedName>
        <fullName evidence="1">non-specific serine/threonine protein kinase</fullName>
        <ecNumber evidence="1">2.7.11.1</ecNumber>
    </recommendedName>
</protein>
<dbReference type="InterPro" id="IPR011009">
    <property type="entry name" value="Kinase-like_dom_sf"/>
</dbReference>
<keyword evidence="6" id="KW-0067">ATP-binding</keyword>
<dbReference type="EMBL" id="AP022583">
    <property type="protein sequence ID" value="BBY07867.1"/>
    <property type="molecule type" value="Genomic_DNA"/>
</dbReference>
<dbReference type="GO" id="GO:0005524">
    <property type="term" value="F:ATP binding"/>
    <property type="evidence" value="ECO:0007669"/>
    <property type="project" value="UniProtKB-KW"/>
</dbReference>